<proteinExistence type="predicted"/>
<dbReference type="OrthoDB" id="5951339at2"/>
<dbReference type="InterPro" id="IPR024079">
    <property type="entry name" value="MetalloPept_cat_dom_sf"/>
</dbReference>
<gene>
    <name evidence="1" type="ORF">JZ00_23425</name>
</gene>
<accession>A0A0B1YUL6</accession>
<name>A0A0B1YUL6_9PSED</name>
<sequence>MKDTIAILVCLHDDLKGYEYRKLSSDHFVWLKTELELISGREVIITFARPQPPYSHLRRFDYKGADASSKLRAWRNAAQDWRYETLRNNDYDPRLTKTLLLTKDNINKTISGIAELGGHFGIASIRTYNTPAHEIGHLFNADHKDSVIEYDGWWKDSIMHADSYSDLRGNTYRFSESNRENIRQYLMD</sequence>
<dbReference type="Proteomes" id="UP000030949">
    <property type="component" value="Unassembled WGS sequence"/>
</dbReference>
<comment type="caution">
    <text evidence="1">The sequence shown here is derived from an EMBL/GenBank/DDBJ whole genome shotgun (WGS) entry which is preliminary data.</text>
</comment>
<protein>
    <recommendedName>
        <fullName evidence="3">Reprolysin-like metallo-peptidase family M12B</fullName>
    </recommendedName>
</protein>
<dbReference type="AlphaFoldDB" id="A0A0B1YUL6"/>
<dbReference type="SUPFAM" id="SSF55486">
    <property type="entry name" value="Metalloproteases ('zincins'), catalytic domain"/>
    <property type="match status" value="1"/>
</dbReference>
<dbReference type="Gene3D" id="3.40.390.10">
    <property type="entry name" value="Collagenase (Catalytic Domain)"/>
    <property type="match status" value="1"/>
</dbReference>
<dbReference type="EMBL" id="JQGJ01000019">
    <property type="protein sequence ID" value="KHK62329.1"/>
    <property type="molecule type" value="Genomic_DNA"/>
</dbReference>
<dbReference type="RefSeq" id="WP_039593585.1">
    <property type="nucleotide sequence ID" value="NZ_JQGJ02000003.1"/>
</dbReference>
<evidence type="ECO:0000313" key="1">
    <source>
        <dbReference type="EMBL" id="KHK62329.1"/>
    </source>
</evidence>
<evidence type="ECO:0000313" key="2">
    <source>
        <dbReference type="Proteomes" id="UP000030949"/>
    </source>
</evidence>
<organism evidence="1 2">
    <name type="scientific">Pseudomonas frederiksbergensis</name>
    <dbReference type="NCBI Taxonomy" id="104087"/>
    <lineage>
        <taxon>Bacteria</taxon>
        <taxon>Pseudomonadati</taxon>
        <taxon>Pseudomonadota</taxon>
        <taxon>Gammaproteobacteria</taxon>
        <taxon>Pseudomonadales</taxon>
        <taxon>Pseudomonadaceae</taxon>
        <taxon>Pseudomonas</taxon>
    </lineage>
</organism>
<evidence type="ECO:0008006" key="3">
    <source>
        <dbReference type="Google" id="ProtNLM"/>
    </source>
</evidence>
<dbReference type="GO" id="GO:0008237">
    <property type="term" value="F:metallopeptidase activity"/>
    <property type="evidence" value="ECO:0007669"/>
    <property type="project" value="InterPro"/>
</dbReference>
<reference evidence="2" key="1">
    <citation type="submission" date="2015-03" db="EMBL/GenBank/DDBJ databases">
        <title>Pseudomonas frederiksbergensis hydrocarbon degrader.</title>
        <authorList>
            <person name="Brown L.M."/>
            <person name="Ruiz O.N."/>
            <person name="Mueller S."/>
            <person name="Gunasekera T.S."/>
        </authorList>
    </citation>
    <scope>NUCLEOTIDE SEQUENCE [LARGE SCALE GENOMIC DNA]</scope>
    <source>
        <strain evidence="2">SI8</strain>
    </source>
</reference>